<dbReference type="GO" id="GO:0004519">
    <property type="term" value="F:endonuclease activity"/>
    <property type="evidence" value="ECO:0007669"/>
    <property type="project" value="UniProtKB-KW"/>
</dbReference>
<organism evidence="2 3">
    <name type="scientific">Enterobacter chinensis</name>
    <dbReference type="NCBI Taxonomy" id="3030997"/>
    <lineage>
        <taxon>Bacteria</taxon>
        <taxon>Pseudomonadati</taxon>
        <taxon>Pseudomonadota</taxon>
        <taxon>Gammaproteobacteria</taxon>
        <taxon>Enterobacterales</taxon>
        <taxon>Enterobacteriaceae</taxon>
        <taxon>Enterobacter</taxon>
    </lineage>
</organism>
<keyword evidence="3" id="KW-1185">Reference proteome</keyword>
<comment type="caution">
    <text evidence="2">The sequence shown here is derived from an EMBL/GenBank/DDBJ whole genome shotgun (WGS) entry which is preliminary data.</text>
</comment>
<dbReference type="Proteomes" id="UP001270266">
    <property type="component" value="Unassembled WGS sequence"/>
</dbReference>
<gene>
    <name evidence="2" type="ORF">PYW49_11285</name>
</gene>
<evidence type="ECO:0000259" key="1">
    <source>
        <dbReference type="Pfam" id="PF04471"/>
    </source>
</evidence>
<keyword evidence="2" id="KW-0255">Endonuclease</keyword>
<dbReference type="SUPFAM" id="SSF52980">
    <property type="entry name" value="Restriction endonuclease-like"/>
    <property type="match status" value="1"/>
</dbReference>
<dbReference type="GO" id="GO:0016787">
    <property type="term" value="F:hydrolase activity"/>
    <property type="evidence" value="ECO:0007669"/>
    <property type="project" value="UniProtKB-KW"/>
</dbReference>
<dbReference type="Pfam" id="PF04471">
    <property type="entry name" value="Mrr_cat"/>
    <property type="match status" value="1"/>
</dbReference>
<protein>
    <submittedName>
        <fullName evidence="2">Restriction endonuclease</fullName>
        <ecNumber evidence="2">3.1.21.-</ecNumber>
    </submittedName>
</protein>
<dbReference type="Gene3D" id="3.40.1350.10">
    <property type="match status" value="1"/>
</dbReference>
<reference evidence="2 3" key="1">
    <citation type="submission" date="2023-02" db="EMBL/GenBank/DDBJ databases">
        <title>The draft genomes of Enterobacter strains.</title>
        <authorList>
            <person name="He Y."/>
            <person name="Feng Y."/>
            <person name="Zong Z."/>
        </authorList>
    </citation>
    <scope>NUCLEOTIDE SEQUENCE [LARGE SCALE GENOMIC DNA]</scope>
    <source>
        <strain evidence="2 3">170198</strain>
    </source>
</reference>
<keyword evidence="2" id="KW-0540">Nuclease</keyword>
<feature type="domain" description="Restriction endonuclease type IV Mrr" evidence="1">
    <location>
        <begin position="12"/>
        <end position="117"/>
    </location>
</feature>
<keyword evidence="2" id="KW-0378">Hydrolase</keyword>
<dbReference type="InterPro" id="IPR007560">
    <property type="entry name" value="Restrct_endonuc_IV_Mrr"/>
</dbReference>
<dbReference type="EMBL" id="JARDVI010000003">
    <property type="protein sequence ID" value="MDY0418244.1"/>
    <property type="molecule type" value="Genomic_DNA"/>
</dbReference>
<name>A0ABU5D2Q2_9ENTR</name>
<evidence type="ECO:0000313" key="2">
    <source>
        <dbReference type="EMBL" id="MDY0418244.1"/>
    </source>
</evidence>
<proteinExistence type="predicted"/>
<accession>A0ABU5D2Q2</accession>
<dbReference type="InterPro" id="IPR011856">
    <property type="entry name" value="tRNA_endonuc-like_dom_sf"/>
</dbReference>
<evidence type="ECO:0000313" key="3">
    <source>
        <dbReference type="Proteomes" id="UP001270266"/>
    </source>
</evidence>
<dbReference type="RefSeq" id="WP_094317794.1">
    <property type="nucleotide sequence ID" value="NZ_JARDVI010000003.1"/>
</dbReference>
<dbReference type="EC" id="3.1.21.-" evidence="2"/>
<dbReference type="InterPro" id="IPR011335">
    <property type="entry name" value="Restrct_endonuc-II-like"/>
</dbReference>
<sequence length="303" mass="33729">MAGQDKNKIPDWKALEQLVAMIQKQLSPDAVVQHNVMLDGIQSETKRQVDVLVEQSIGQYKMRIVIDCKDYANPVDVKGVEEFHGLVQDVCAHQGALVCPAGFTKSALRRAQKLQIALYRPVSTGDHKWRAEVTAPVLCDFRNSFMSFGIRCSAPKPLLIPNEFYKLPVYSPENELLGTALGLAQSRWDSGALPSEPGEHDELLIFEGVKTQIDNGYGDKVEVTLTLRLFVKQNLYLGHLPVEDINGLQDEHTGHIVTNAFTLGGLNPDEVERDWQRIEDMGTIEFEPLLKVVGYNCYGIGPG</sequence>